<evidence type="ECO:0000256" key="1">
    <source>
        <dbReference type="ARBA" id="ARBA00022729"/>
    </source>
</evidence>
<dbReference type="InterPro" id="IPR051829">
    <property type="entry name" value="Multiheme_Cytochr_ET"/>
</dbReference>
<dbReference type="PANTHER" id="PTHR35038">
    <property type="entry name" value="DISSIMILATORY SULFITE REDUCTASE SIRA"/>
    <property type="match status" value="1"/>
</dbReference>
<protein>
    <submittedName>
        <fullName evidence="4">Cytochrome c554 and c-prime</fullName>
    </submittedName>
</protein>
<evidence type="ECO:0000256" key="2">
    <source>
        <dbReference type="SAM" id="SignalP"/>
    </source>
</evidence>
<feature type="chain" id="PRO_5011565783" evidence="2">
    <location>
        <begin position="29"/>
        <end position="398"/>
    </location>
</feature>
<evidence type="ECO:0000313" key="4">
    <source>
        <dbReference type="EMBL" id="SES06868.1"/>
    </source>
</evidence>
<dbReference type="InterPro" id="IPR036280">
    <property type="entry name" value="Multihaem_cyt_sf"/>
</dbReference>
<proteinExistence type="predicted"/>
<dbReference type="RefSeq" id="WP_139180228.1">
    <property type="nucleotide sequence ID" value="NZ_FOGG01000029.1"/>
</dbReference>
<dbReference type="PANTHER" id="PTHR35038:SF8">
    <property type="entry name" value="C-TYPE POLYHEME CYTOCHROME OMCC"/>
    <property type="match status" value="1"/>
</dbReference>
<dbReference type="Gene3D" id="3.90.10.10">
    <property type="entry name" value="Cytochrome C3"/>
    <property type="match status" value="1"/>
</dbReference>
<keyword evidence="5" id="KW-1185">Reference proteome</keyword>
<dbReference type="Pfam" id="PF13435">
    <property type="entry name" value="Cytochrome_C554"/>
    <property type="match status" value="1"/>
</dbReference>
<dbReference type="AlphaFoldDB" id="A0A1H9UC82"/>
<gene>
    <name evidence="4" type="ORF">SAMN04488023_12935</name>
</gene>
<evidence type="ECO:0000313" key="5">
    <source>
        <dbReference type="Proteomes" id="UP000199572"/>
    </source>
</evidence>
<keyword evidence="1 2" id="KW-0732">Signal</keyword>
<dbReference type="EMBL" id="FOGG01000029">
    <property type="protein sequence ID" value="SES06868.1"/>
    <property type="molecule type" value="Genomic_DNA"/>
</dbReference>
<dbReference type="InterPro" id="IPR023155">
    <property type="entry name" value="Cyt_c-552/4"/>
</dbReference>
<dbReference type="OrthoDB" id="9814800at2"/>
<dbReference type="SUPFAM" id="SSF48695">
    <property type="entry name" value="Multiheme cytochromes"/>
    <property type="match status" value="1"/>
</dbReference>
<feature type="domain" description="Cytochrome c-552/4" evidence="3">
    <location>
        <begin position="170"/>
        <end position="215"/>
    </location>
</feature>
<organism evidence="4 5">
    <name type="scientific">Pedobacter rhizosphaerae</name>
    <dbReference type="NCBI Taxonomy" id="390241"/>
    <lineage>
        <taxon>Bacteria</taxon>
        <taxon>Pseudomonadati</taxon>
        <taxon>Bacteroidota</taxon>
        <taxon>Sphingobacteriia</taxon>
        <taxon>Sphingobacteriales</taxon>
        <taxon>Sphingobacteriaceae</taxon>
        <taxon>Pedobacter</taxon>
    </lineage>
</organism>
<evidence type="ECO:0000259" key="3">
    <source>
        <dbReference type="Pfam" id="PF13435"/>
    </source>
</evidence>
<name>A0A1H9UC82_9SPHI</name>
<feature type="signal peptide" evidence="2">
    <location>
        <begin position="1"/>
        <end position="28"/>
    </location>
</feature>
<accession>A0A1H9UC82</accession>
<dbReference type="STRING" id="390241.SAMN04488023_12935"/>
<dbReference type="Gene3D" id="1.10.1130.10">
    <property type="entry name" value="Flavocytochrome C3, Chain A"/>
    <property type="match status" value="1"/>
</dbReference>
<dbReference type="Proteomes" id="UP000199572">
    <property type="component" value="Unassembled WGS sequence"/>
</dbReference>
<reference evidence="4 5" key="1">
    <citation type="submission" date="2016-10" db="EMBL/GenBank/DDBJ databases">
        <authorList>
            <person name="de Groot N.N."/>
        </authorList>
    </citation>
    <scope>NUCLEOTIDE SEQUENCE [LARGE SCALE GENOMIC DNA]</scope>
    <source>
        <strain evidence="4 5">DSM 18610</strain>
    </source>
</reference>
<sequence length="398" mass="44432">MKGFLRLSVIVSAIAISVILLSQCMNNAADQLPKDIRGGNYAGAATCIKCHQDIARHYAHNSHGLTSSLVTDQTLLKQLAPGKDEFVFNEDMKVKVEKKDDGIYQVGYYHGKAVKREKMEMALGSGEKAFTYAYWKGKKLYELPLSYFSAIGNWANSPGFPNHEMYFDRAITSRCLACHTSYVQTNAAQRSGTQVDEQMERGSIIYGIDCERCHGPAKQHVVFHLENPDEKKAQYITSLKALSRKQKMDACGTCHSGNDLMVQKATFTFQPGDLLEDYFEQDFVSFGGANPDVHGNQSAMLKGSNCYRKSKDLTCQSCHNTHESIKGNLTVYSQRCLNCHQNSRHSQATLARGPISSNCIDCHMPKEASKLISFQIAGKDQPKPYLLRSHRIGIYEGK</sequence>